<dbReference type="GO" id="GO:0015562">
    <property type="term" value="F:efflux transmembrane transporter activity"/>
    <property type="evidence" value="ECO:0007669"/>
    <property type="project" value="InterPro"/>
</dbReference>
<feature type="region of interest" description="Disordered" evidence="2">
    <location>
        <begin position="122"/>
        <end position="149"/>
    </location>
</feature>
<dbReference type="SUPFAM" id="SSF56954">
    <property type="entry name" value="Outer membrane efflux proteins (OEP)"/>
    <property type="match status" value="1"/>
</dbReference>
<dbReference type="EMBL" id="CP036434">
    <property type="protein sequence ID" value="QDV05210.1"/>
    <property type="molecule type" value="Genomic_DNA"/>
</dbReference>
<dbReference type="InterPro" id="IPR003423">
    <property type="entry name" value="OMP_efflux"/>
</dbReference>
<dbReference type="Proteomes" id="UP000320390">
    <property type="component" value="Chromosome"/>
</dbReference>
<dbReference type="PANTHER" id="PTHR30203">
    <property type="entry name" value="OUTER MEMBRANE CATION EFFLUX PROTEIN"/>
    <property type="match status" value="1"/>
</dbReference>
<dbReference type="Gene3D" id="1.20.1600.10">
    <property type="entry name" value="Outer membrane efflux proteins (OEP)"/>
    <property type="match status" value="1"/>
</dbReference>
<feature type="region of interest" description="Disordered" evidence="2">
    <location>
        <begin position="50"/>
        <end position="81"/>
    </location>
</feature>
<dbReference type="PANTHER" id="PTHR30203:SF24">
    <property type="entry name" value="BLR4935 PROTEIN"/>
    <property type="match status" value="1"/>
</dbReference>
<sequence>MMCVTPNESKSILLTWLRVFELSGSMIAPVLLGASALSACASSGAEAPRAVRSDGASKSPMSAASRPQGATVPESSEAAPVRFEDGLTWEATLQAALTRHPELKAAQAELDALSSDIETAGLRPNPSINLQVEDAGASGGGYTGPNGGQTTLMVTHTLERGGKRTARQEYSQAQRSAAQAALIVRSQAVISEARGRFLAALSSQEQLQVQRDLLAQLETFYQAVTSRVEAGKASGVDQQQLALLTTHARLEVQAAEAHARTARLQLAQLWDGRVEFDRVEGDWPAAAAPPALEQLLNRWTDSPGRARIESELAISSAAVQSAESSTRQDWDLFAGFRRREQTNDWTATFGFDIPIPVFNGGLSALEAARARRRQSIHQSEATLREAHRELNRIHGALSNSFATLDALEGGALDGAKWLYQSVREGYAQGRFELLQVIEAQKSYFELIARHRQAQIDHHSAWAELEGLLGEAFSGPEQ</sequence>
<dbReference type="Pfam" id="PF02321">
    <property type="entry name" value="OEP"/>
    <property type="match status" value="2"/>
</dbReference>
<accession>A0A518EMA1</accession>
<evidence type="ECO:0000313" key="3">
    <source>
        <dbReference type="EMBL" id="QDV05210.1"/>
    </source>
</evidence>
<dbReference type="RefSeq" id="WP_145194628.1">
    <property type="nucleotide sequence ID" value="NZ_CP036434.1"/>
</dbReference>
<protein>
    <submittedName>
        <fullName evidence="3">Cobalt-zinc-cadmium resistance protein CzcC</fullName>
    </submittedName>
</protein>
<name>A0A518EMA1_9BACT</name>
<evidence type="ECO:0000256" key="1">
    <source>
        <dbReference type="ARBA" id="ARBA00007613"/>
    </source>
</evidence>
<evidence type="ECO:0000256" key="2">
    <source>
        <dbReference type="SAM" id="MobiDB-lite"/>
    </source>
</evidence>
<dbReference type="OrthoDB" id="9791261at2"/>
<reference evidence="3 4" key="1">
    <citation type="submission" date="2019-02" db="EMBL/GenBank/DDBJ databases">
        <title>Deep-cultivation of Planctomycetes and their phenomic and genomic characterization uncovers novel biology.</title>
        <authorList>
            <person name="Wiegand S."/>
            <person name="Jogler M."/>
            <person name="Boedeker C."/>
            <person name="Pinto D."/>
            <person name="Vollmers J."/>
            <person name="Rivas-Marin E."/>
            <person name="Kohn T."/>
            <person name="Peeters S.H."/>
            <person name="Heuer A."/>
            <person name="Rast P."/>
            <person name="Oberbeckmann S."/>
            <person name="Bunk B."/>
            <person name="Jeske O."/>
            <person name="Meyerdierks A."/>
            <person name="Storesund J.E."/>
            <person name="Kallscheuer N."/>
            <person name="Luecker S."/>
            <person name="Lage O.M."/>
            <person name="Pohl T."/>
            <person name="Merkel B.J."/>
            <person name="Hornburger P."/>
            <person name="Mueller R.-W."/>
            <person name="Bruemmer F."/>
            <person name="Labrenz M."/>
            <person name="Spormann A.M."/>
            <person name="Op den Camp H."/>
            <person name="Overmann J."/>
            <person name="Amann R."/>
            <person name="Jetten M.S.M."/>
            <person name="Mascher T."/>
            <person name="Medema M.H."/>
            <person name="Devos D.P."/>
            <person name="Kaster A.-K."/>
            <person name="Ovreas L."/>
            <person name="Rohde M."/>
            <person name="Galperin M.Y."/>
            <person name="Jogler C."/>
        </authorList>
    </citation>
    <scope>NUCLEOTIDE SEQUENCE [LARGE SCALE GENOMIC DNA]</scope>
    <source>
        <strain evidence="3 4">Poly30</strain>
    </source>
</reference>
<dbReference type="InterPro" id="IPR010131">
    <property type="entry name" value="MdtP/NodT-like"/>
</dbReference>
<keyword evidence="4" id="KW-1185">Reference proteome</keyword>
<comment type="similarity">
    <text evidence="1">Belongs to the outer membrane factor (OMF) (TC 1.B.17) family.</text>
</comment>
<feature type="compositionally biased region" description="Gly residues" evidence="2">
    <location>
        <begin position="137"/>
        <end position="147"/>
    </location>
</feature>
<proteinExistence type="inferred from homology"/>
<evidence type="ECO:0000313" key="4">
    <source>
        <dbReference type="Proteomes" id="UP000320390"/>
    </source>
</evidence>
<organism evidence="3 4">
    <name type="scientific">Saltatorellus ferox</name>
    <dbReference type="NCBI Taxonomy" id="2528018"/>
    <lineage>
        <taxon>Bacteria</taxon>
        <taxon>Pseudomonadati</taxon>
        <taxon>Planctomycetota</taxon>
        <taxon>Planctomycetia</taxon>
        <taxon>Planctomycetia incertae sedis</taxon>
        <taxon>Saltatorellus</taxon>
    </lineage>
</organism>
<dbReference type="AlphaFoldDB" id="A0A518EMA1"/>
<gene>
    <name evidence="3" type="primary">czcC</name>
    <name evidence="3" type="ORF">Poly30_07060</name>
</gene>